<keyword evidence="3" id="KW-1185">Reference proteome</keyword>
<organism evidence="2 3">
    <name type="scientific">Sphingobium jiangsuense</name>
    <dbReference type="NCBI Taxonomy" id="870476"/>
    <lineage>
        <taxon>Bacteria</taxon>
        <taxon>Pseudomonadati</taxon>
        <taxon>Pseudomonadota</taxon>
        <taxon>Alphaproteobacteria</taxon>
        <taxon>Sphingomonadales</taxon>
        <taxon>Sphingomonadaceae</taxon>
        <taxon>Sphingobium</taxon>
    </lineage>
</organism>
<evidence type="ECO:0000256" key="1">
    <source>
        <dbReference type="SAM" id="Phobius"/>
    </source>
</evidence>
<accession>A0A7W6BPX2</accession>
<proteinExistence type="predicted"/>
<dbReference type="Proteomes" id="UP000571950">
    <property type="component" value="Unassembled WGS sequence"/>
</dbReference>
<comment type="caution">
    <text evidence="2">The sequence shown here is derived from an EMBL/GenBank/DDBJ whole genome shotgun (WGS) entry which is preliminary data.</text>
</comment>
<sequence>MGVLFTAGRVCRTIWNGPFYIGKVTRPASVGDVLMKLLETAWRLVVSAALLAGVVSIWFGYLNDKLFPPLKDQIEISASWDDGTMVSLPPKIGVKADTPLKCEGNWPVRVQFFNRSSKTVSLVAFSIQAHQPNRSMDVSEYTPTRESDVIIPPRMGYSQCWSVPIKPGYDPSKLIYEANVDWVYENTSN</sequence>
<reference evidence="2 3" key="1">
    <citation type="submission" date="2020-08" db="EMBL/GenBank/DDBJ databases">
        <title>Genomic Encyclopedia of Type Strains, Phase IV (KMG-IV): sequencing the most valuable type-strain genomes for metagenomic binning, comparative biology and taxonomic classification.</title>
        <authorList>
            <person name="Goeker M."/>
        </authorList>
    </citation>
    <scope>NUCLEOTIDE SEQUENCE [LARGE SCALE GENOMIC DNA]</scope>
    <source>
        <strain evidence="2 3">DSM 26189</strain>
    </source>
</reference>
<name>A0A7W6BPX2_9SPHN</name>
<feature type="transmembrane region" description="Helical" evidence="1">
    <location>
        <begin position="41"/>
        <end position="61"/>
    </location>
</feature>
<keyword evidence="1" id="KW-0472">Membrane</keyword>
<dbReference type="EMBL" id="JACIDT010000055">
    <property type="protein sequence ID" value="MBB3928956.1"/>
    <property type="molecule type" value="Genomic_DNA"/>
</dbReference>
<evidence type="ECO:0000313" key="3">
    <source>
        <dbReference type="Proteomes" id="UP000571950"/>
    </source>
</evidence>
<keyword evidence="1" id="KW-1133">Transmembrane helix</keyword>
<dbReference type="RefSeq" id="WP_223177591.1">
    <property type="nucleotide sequence ID" value="NZ_BSPS01000192.1"/>
</dbReference>
<keyword evidence="1" id="KW-0812">Transmembrane</keyword>
<protein>
    <submittedName>
        <fullName evidence="2">Uncharacterized protein</fullName>
    </submittedName>
</protein>
<dbReference type="AlphaFoldDB" id="A0A7W6BPX2"/>
<evidence type="ECO:0000313" key="2">
    <source>
        <dbReference type="EMBL" id="MBB3928956.1"/>
    </source>
</evidence>
<gene>
    <name evidence="2" type="ORF">GGR43_004707</name>
</gene>